<name>A0A9W7SWS9_9PEZI</name>
<accession>A0A9W7SWS9</accession>
<organism evidence="2 3">
    <name type="scientific">Teratosphaeria destructans</name>
    <dbReference type="NCBI Taxonomy" id="418781"/>
    <lineage>
        <taxon>Eukaryota</taxon>
        <taxon>Fungi</taxon>
        <taxon>Dikarya</taxon>
        <taxon>Ascomycota</taxon>
        <taxon>Pezizomycotina</taxon>
        <taxon>Dothideomycetes</taxon>
        <taxon>Dothideomycetidae</taxon>
        <taxon>Mycosphaerellales</taxon>
        <taxon>Teratosphaeriaceae</taxon>
        <taxon>Teratosphaeria</taxon>
    </lineage>
</organism>
<evidence type="ECO:0000256" key="1">
    <source>
        <dbReference type="SAM" id="MobiDB-lite"/>
    </source>
</evidence>
<keyword evidence="3" id="KW-1185">Reference proteome</keyword>
<sequence>MKPSRHTPFPPQRKYASYPPTPRLQTKRPQRPCPGFLDAVQIGGEQDSDAWGRAVRAGLDNVRYDEGEARPWM</sequence>
<dbReference type="AlphaFoldDB" id="A0A9W7SWS9"/>
<dbReference type="Proteomes" id="UP001138500">
    <property type="component" value="Unassembled WGS sequence"/>
</dbReference>
<reference evidence="2 3" key="2">
    <citation type="journal article" date="2021" name="Curr. Genet.">
        <title>Genetic response to nitrogen starvation in the aggressive Eucalyptus foliar pathogen Teratosphaeria destructans.</title>
        <authorList>
            <person name="Havenga M."/>
            <person name="Wingfield B.D."/>
            <person name="Wingfield M.J."/>
            <person name="Dreyer L.L."/>
            <person name="Roets F."/>
            <person name="Aylward J."/>
        </authorList>
    </citation>
    <scope>NUCLEOTIDE SEQUENCE [LARGE SCALE GENOMIC DNA]</scope>
    <source>
        <strain evidence="2">CMW44962</strain>
    </source>
</reference>
<evidence type="ECO:0000313" key="2">
    <source>
        <dbReference type="EMBL" id="KAH9837427.1"/>
    </source>
</evidence>
<feature type="region of interest" description="Disordered" evidence="1">
    <location>
        <begin position="1"/>
        <end position="33"/>
    </location>
</feature>
<dbReference type="EMBL" id="RIBY02000780">
    <property type="protein sequence ID" value="KAH9837427.1"/>
    <property type="molecule type" value="Genomic_DNA"/>
</dbReference>
<evidence type="ECO:0000313" key="3">
    <source>
        <dbReference type="Proteomes" id="UP001138500"/>
    </source>
</evidence>
<comment type="caution">
    <text evidence="2">The sequence shown here is derived from an EMBL/GenBank/DDBJ whole genome shotgun (WGS) entry which is preliminary data.</text>
</comment>
<protein>
    <submittedName>
        <fullName evidence="2">Uncharacterized protein</fullName>
    </submittedName>
</protein>
<gene>
    <name evidence="2" type="ORF">Tdes44962_MAKER08351</name>
</gene>
<reference evidence="2 3" key="1">
    <citation type="journal article" date="2018" name="IMA Fungus">
        <title>IMA Genome-F 10: Nine draft genome sequences of Claviceps purpurea s.lat., including C. arundinis, C. humidiphila, and C. cf. spartinae, pseudomolecules for the pitch canker pathogen Fusarium circinatum, draft genome of Davidsoniella eucalypti, Grosmannia galeiformis, Quambalaria eucalypti, and Teratosphaeria destructans.</title>
        <authorList>
            <person name="Wingfield B.D."/>
            <person name="Liu M."/>
            <person name="Nguyen H.D."/>
            <person name="Lane F.A."/>
            <person name="Morgan S.W."/>
            <person name="De Vos L."/>
            <person name="Wilken P.M."/>
            <person name="Duong T.A."/>
            <person name="Aylward J."/>
            <person name="Coetzee M.P."/>
            <person name="Dadej K."/>
            <person name="De Beer Z.W."/>
            <person name="Findlay W."/>
            <person name="Havenga M."/>
            <person name="Kolarik M."/>
            <person name="Menzies J.G."/>
            <person name="Naidoo K."/>
            <person name="Pochopski O."/>
            <person name="Shoukouhi P."/>
            <person name="Santana Q.C."/>
            <person name="Seifert K.A."/>
            <person name="Soal N."/>
            <person name="Steenkamp E.T."/>
            <person name="Tatham C.T."/>
            <person name="van der Nest M.A."/>
            <person name="Wingfield M.J."/>
        </authorList>
    </citation>
    <scope>NUCLEOTIDE SEQUENCE [LARGE SCALE GENOMIC DNA]</scope>
    <source>
        <strain evidence="2">CMW44962</strain>
    </source>
</reference>
<proteinExistence type="predicted"/>